<organism evidence="2 3">
    <name type="scientific">Lysobacter dokdonensis DS-58</name>
    <dbReference type="NCBI Taxonomy" id="1300345"/>
    <lineage>
        <taxon>Bacteria</taxon>
        <taxon>Pseudomonadati</taxon>
        <taxon>Pseudomonadota</taxon>
        <taxon>Gammaproteobacteria</taxon>
        <taxon>Lysobacterales</taxon>
        <taxon>Lysobacteraceae</taxon>
        <taxon>Noviluteimonas</taxon>
    </lineage>
</organism>
<feature type="chain" id="PRO_5001996687" evidence="1">
    <location>
        <begin position="51"/>
        <end position="180"/>
    </location>
</feature>
<proteinExistence type="predicted"/>
<gene>
    <name evidence="2" type="ORF">LF41_2801</name>
</gene>
<evidence type="ECO:0000256" key="1">
    <source>
        <dbReference type="SAM" id="SignalP"/>
    </source>
</evidence>
<keyword evidence="1" id="KW-0732">Signal</keyword>
<keyword evidence="3" id="KW-1185">Reference proteome</keyword>
<evidence type="ECO:0000313" key="2">
    <source>
        <dbReference type="EMBL" id="KGQ19541.1"/>
    </source>
</evidence>
<feature type="signal peptide" evidence="1">
    <location>
        <begin position="1"/>
        <end position="50"/>
    </location>
</feature>
<dbReference type="EMBL" id="JRKJ01000007">
    <property type="protein sequence ID" value="KGQ19541.1"/>
    <property type="molecule type" value="Genomic_DNA"/>
</dbReference>
<comment type="caution">
    <text evidence="2">The sequence shown here is derived from an EMBL/GenBank/DDBJ whole genome shotgun (WGS) entry which is preliminary data.</text>
</comment>
<name>A0A0A2WH71_9GAMM</name>
<reference evidence="2 3" key="1">
    <citation type="submission" date="2014-09" db="EMBL/GenBank/DDBJ databases">
        <title>Genome sequences of Lysobacter dokdonensis DS-58.</title>
        <authorList>
            <person name="Kim J.F."/>
            <person name="Kwak M.-J."/>
        </authorList>
    </citation>
    <scope>NUCLEOTIDE SEQUENCE [LARGE SCALE GENOMIC DNA]</scope>
    <source>
        <strain evidence="2 3">DS-58</strain>
    </source>
</reference>
<sequence>MQAVLAQQTIDTKHASTRRAVRRIRRTAMTHATRLAMALCTLALAPAALAGNDKCKDIHADMTEIRVTTGCDAGEPSCFLGEVDGNHGFRGTTHFRANSGGTPASGSPEWSPYAGSFRYELRDGTLTMVEAGLTGKGQVLAHHEVVSGTGRYENATGNLFVFGTTGPVVTTQITGTICTQ</sequence>
<dbReference type="AlphaFoldDB" id="A0A0A2WH71"/>
<protein>
    <submittedName>
        <fullName evidence="2">Uncharacterized protein</fullName>
    </submittedName>
</protein>
<dbReference type="Proteomes" id="UP000030518">
    <property type="component" value="Unassembled WGS sequence"/>
</dbReference>
<dbReference type="PATRIC" id="fig|1300345.3.peg.1355"/>
<dbReference type="STRING" id="1300345.LF41_2801"/>
<evidence type="ECO:0000313" key="3">
    <source>
        <dbReference type="Proteomes" id="UP000030518"/>
    </source>
</evidence>
<accession>A0A0A2WH71</accession>